<gene>
    <name evidence="1" type="ORF">MSAN_00754200</name>
</gene>
<organism evidence="1 2">
    <name type="scientific">Mycena sanguinolenta</name>
    <dbReference type="NCBI Taxonomy" id="230812"/>
    <lineage>
        <taxon>Eukaryota</taxon>
        <taxon>Fungi</taxon>
        <taxon>Dikarya</taxon>
        <taxon>Basidiomycota</taxon>
        <taxon>Agaricomycotina</taxon>
        <taxon>Agaricomycetes</taxon>
        <taxon>Agaricomycetidae</taxon>
        <taxon>Agaricales</taxon>
        <taxon>Marasmiineae</taxon>
        <taxon>Mycenaceae</taxon>
        <taxon>Mycena</taxon>
    </lineage>
</organism>
<accession>A0A8H7DFI5</accession>
<evidence type="ECO:0000313" key="2">
    <source>
        <dbReference type="Proteomes" id="UP000623467"/>
    </source>
</evidence>
<comment type="caution">
    <text evidence="1">The sequence shown here is derived from an EMBL/GenBank/DDBJ whole genome shotgun (WGS) entry which is preliminary data.</text>
</comment>
<evidence type="ECO:0000313" key="1">
    <source>
        <dbReference type="EMBL" id="KAF7371187.1"/>
    </source>
</evidence>
<sequence length="164" mass="18664">MSDCFMESNRREFLRRIYGNTGVLLNGLSPHRPRSRHCPLIKNKAGVSNEDTIKAAAARLIERVRAMPLVQKNILKYELTVKVDRLPTTLAHDLGLKETEFTSMILIEADSHEKIRETLTSPEYKEIIKGALEHLTTLRTTTGSLARPSRSLTSRKWSCFDTKL</sequence>
<name>A0A8H7DFI5_9AGAR</name>
<dbReference type="EMBL" id="JACAZH010000004">
    <property type="protein sequence ID" value="KAF7371187.1"/>
    <property type="molecule type" value="Genomic_DNA"/>
</dbReference>
<dbReference type="OrthoDB" id="2901962at2759"/>
<reference evidence="1" key="1">
    <citation type="submission" date="2020-05" db="EMBL/GenBank/DDBJ databases">
        <title>Mycena genomes resolve the evolution of fungal bioluminescence.</title>
        <authorList>
            <person name="Tsai I.J."/>
        </authorList>
    </citation>
    <scope>NUCLEOTIDE SEQUENCE</scope>
    <source>
        <strain evidence="1">160909Yilan</strain>
    </source>
</reference>
<protein>
    <submittedName>
        <fullName evidence="1">Uncharacterized protein</fullName>
    </submittedName>
</protein>
<proteinExistence type="predicted"/>
<keyword evidence="2" id="KW-1185">Reference proteome</keyword>
<dbReference type="Proteomes" id="UP000623467">
    <property type="component" value="Unassembled WGS sequence"/>
</dbReference>
<dbReference type="AlphaFoldDB" id="A0A8H7DFI5"/>